<evidence type="ECO:0000313" key="3">
    <source>
        <dbReference type="EMBL" id="ADV60911.1"/>
    </source>
</evidence>
<dbReference type="KEGG" id="ipa:Isop_0316"/>
<dbReference type="AlphaFoldDB" id="E8QX78"/>
<evidence type="ECO:0000256" key="1">
    <source>
        <dbReference type="SAM" id="MobiDB-lite"/>
    </source>
</evidence>
<reference evidence="3 4" key="2">
    <citation type="journal article" date="2011" name="Stand. Genomic Sci.">
        <title>Complete genome sequence of Isosphaera pallida type strain (IS1B).</title>
        <authorList>
            <consortium name="US DOE Joint Genome Institute (JGI-PGF)"/>
            <person name="Goker M."/>
            <person name="Cleland D."/>
            <person name="Saunders E."/>
            <person name="Lapidus A."/>
            <person name="Nolan M."/>
            <person name="Lucas S."/>
            <person name="Hammon N."/>
            <person name="Deshpande S."/>
            <person name="Cheng J.F."/>
            <person name="Tapia R."/>
            <person name="Han C."/>
            <person name="Goodwin L."/>
            <person name="Pitluck S."/>
            <person name="Liolios K."/>
            <person name="Pagani I."/>
            <person name="Ivanova N."/>
            <person name="Mavromatis K."/>
            <person name="Pati A."/>
            <person name="Chen A."/>
            <person name="Palaniappan K."/>
            <person name="Land M."/>
            <person name="Hauser L."/>
            <person name="Chang Y.J."/>
            <person name="Jeffries C.D."/>
            <person name="Detter J.C."/>
            <person name="Beck B."/>
            <person name="Woyke T."/>
            <person name="Bristow J."/>
            <person name="Eisen J.A."/>
            <person name="Markowitz V."/>
            <person name="Hugenholtz P."/>
            <person name="Kyrpides N.C."/>
            <person name="Klenk H.P."/>
        </authorList>
    </citation>
    <scope>NUCLEOTIDE SEQUENCE [LARGE SCALE GENOMIC DNA]</scope>
    <source>
        <strain evidence="4">ATCC 43644 / DSM 9630 / IS1B</strain>
    </source>
</reference>
<sequence>MMSRQACWDQGGSSSDSHPNPRDGMSEHVIPTWTAADLYRLDLGGRLHELVQGVLVAVPSPTPAQARARQATRRLLERHGRRTGGGLVLPEGSGLLTQRQPDTVRTADLAFHPNPRWWFDPGDAPQLIPEPPDLVVLVPPEGRSQDEMIRRRVHEYLDAGVLIVWTVHLDQQLLTIDRDDEPTLHLERHRQIADLDELPGFAEPVLALFG</sequence>
<evidence type="ECO:0000313" key="4">
    <source>
        <dbReference type="Proteomes" id="UP000008631"/>
    </source>
</evidence>
<dbReference type="CDD" id="cd06260">
    <property type="entry name" value="DUF820-like"/>
    <property type="match status" value="1"/>
</dbReference>
<dbReference type="EMBL" id="CP002353">
    <property type="protein sequence ID" value="ADV60911.1"/>
    <property type="molecule type" value="Genomic_DNA"/>
</dbReference>
<reference key="1">
    <citation type="submission" date="2010-11" db="EMBL/GenBank/DDBJ databases">
        <title>The complete sequence of chromosome of Isophaera pallida ATCC 43644.</title>
        <authorList>
            <consortium name="US DOE Joint Genome Institute (JGI-PGF)"/>
            <person name="Lucas S."/>
            <person name="Copeland A."/>
            <person name="Lapidus A."/>
            <person name="Bruce D."/>
            <person name="Goodwin L."/>
            <person name="Pitluck S."/>
            <person name="Kyrpides N."/>
            <person name="Mavromatis K."/>
            <person name="Pagani I."/>
            <person name="Ivanova N."/>
            <person name="Saunders E."/>
            <person name="Brettin T."/>
            <person name="Detter J.C."/>
            <person name="Han C."/>
            <person name="Tapia R."/>
            <person name="Land M."/>
            <person name="Hauser L."/>
            <person name="Markowitz V."/>
            <person name="Cheng J.-F."/>
            <person name="Hugenholtz P."/>
            <person name="Woyke T."/>
            <person name="Wu D."/>
            <person name="Eisen J.A."/>
        </authorList>
    </citation>
    <scope>NUCLEOTIDE SEQUENCE</scope>
    <source>
        <strain>ATCC 43644</strain>
    </source>
</reference>
<proteinExistence type="predicted"/>
<evidence type="ECO:0000259" key="2">
    <source>
        <dbReference type="Pfam" id="PF05685"/>
    </source>
</evidence>
<dbReference type="STRING" id="575540.Isop_0316"/>
<dbReference type="InterPro" id="IPR008538">
    <property type="entry name" value="Uma2"/>
</dbReference>
<organism evidence="3 4">
    <name type="scientific">Isosphaera pallida (strain ATCC 43644 / DSM 9630 / IS1B)</name>
    <dbReference type="NCBI Taxonomy" id="575540"/>
    <lineage>
        <taxon>Bacteria</taxon>
        <taxon>Pseudomonadati</taxon>
        <taxon>Planctomycetota</taxon>
        <taxon>Planctomycetia</taxon>
        <taxon>Isosphaerales</taxon>
        <taxon>Isosphaeraceae</taxon>
        <taxon>Isosphaera</taxon>
    </lineage>
</organism>
<dbReference type="InterPro" id="IPR012296">
    <property type="entry name" value="Nuclease_put_TT1808"/>
</dbReference>
<feature type="domain" description="Putative restriction endonuclease" evidence="2">
    <location>
        <begin position="42"/>
        <end position="202"/>
    </location>
</feature>
<gene>
    <name evidence="3" type="ordered locus">Isop_0316</name>
</gene>
<dbReference type="Proteomes" id="UP000008631">
    <property type="component" value="Chromosome"/>
</dbReference>
<dbReference type="OrthoDB" id="274259at2"/>
<dbReference type="SUPFAM" id="SSF52980">
    <property type="entry name" value="Restriction endonuclease-like"/>
    <property type="match status" value="1"/>
</dbReference>
<dbReference type="Pfam" id="PF05685">
    <property type="entry name" value="Uma2"/>
    <property type="match status" value="1"/>
</dbReference>
<protein>
    <recommendedName>
        <fullName evidence="2">Putative restriction endonuclease domain-containing protein</fullName>
    </recommendedName>
</protein>
<dbReference type="InParanoid" id="E8QX78"/>
<dbReference type="PANTHER" id="PTHR34107:SF1">
    <property type="entry name" value="SLL0198 PROTEIN"/>
    <property type="match status" value="1"/>
</dbReference>
<dbReference type="Gene3D" id="3.90.1570.10">
    <property type="entry name" value="tt1808, chain A"/>
    <property type="match status" value="1"/>
</dbReference>
<keyword evidence="4" id="KW-1185">Reference proteome</keyword>
<dbReference type="PANTHER" id="PTHR34107">
    <property type="entry name" value="SLL0198 PROTEIN-RELATED"/>
    <property type="match status" value="1"/>
</dbReference>
<name>E8QX78_ISOPI</name>
<feature type="region of interest" description="Disordered" evidence="1">
    <location>
        <begin position="1"/>
        <end position="27"/>
    </location>
</feature>
<accession>E8QX78</accession>
<dbReference type="eggNOG" id="COG4636">
    <property type="taxonomic scope" value="Bacteria"/>
</dbReference>
<dbReference type="HOGENOM" id="CLU_076312_3_2_0"/>
<dbReference type="RefSeq" id="WP_013563200.1">
    <property type="nucleotide sequence ID" value="NC_014962.1"/>
</dbReference>
<dbReference type="InterPro" id="IPR011335">
    <property type="entry name" value="Restrct_endonuc-II-like"/>
</dbReference>